<reference evidence="2 3" key="1">
    <citation type="journal article" date="2019" name="Genome Biol. Evol.">
        <title>Insights into the evolution of the New World diploid cottons (Gossypium, subgenus Houzingenia) based on genome sequencing.</title>
        <authorList>
            <person name="Grover C.E."/>
            <person name="Arick M.A. 2nd"/>
            <person name="Thrash A."/>
            <person name="Conover J.L."/>
            <person name="Sanders W.S."/>
            <person name="Peterson D.G."/>
            <person name="Frelichowski J.E."/>
            <person name="Scheffler J.A."/>
            <person name="Scheffler B.E."/>
            <person name="Wendel J.F."/>
        </authorList>
    </citation>
    <scope>NUCLEOTIDE SEQUENCE [LARGE SCALE GENOMIC DNA]</scope>
    <source>
        <strain evidence="2">8</strain>
        <tissue evidence="2">Leaf</tissue>
    </source>
</reference>
<dbReference type="Proteomes" id="UP000593568">
    <property type="component" value="Unassembled WGS sequence"/>
</dbReference>
<evidence type="ECO:0000256" key="1">
    <source>
        <dbReference type="SAM" id="MobiDB-lite"/>
    </source>
</evidence>
<accession>A0A7J9DC37</accession>
<gene>
    <name evidence="2" type="ORF">Gotri_021299</name>
</gene>
<evidence type="ECO:0000313" key="2">
    <source>
        <dbReference type="EMBL" id="MBA0758289.1"/>
    </source>
</evidence>
<dbReference type="AlphaFoldDB" id="A0A7J9DC37"/>
<feature type="compositionally biased region" description="Polar residues" evidence="1">
    <location>
        <begin position="10"/>
        <end position="23"/>
    </location>
</feature>
<comment type="caution">
    <text evidence="2">The sequence shown here is derived from an EMBL/GenBank/DDBJ whole genome shotgun (WGS) entry which is preliminary data.</text>
</comment>
<sequence>MMRKICLASSEISSDVTSGSPKTKGQGHNCRATFHGSC</sequence>
<feature type="region of interest" description="Disordered" evidence="1">
    <location>
        <begin position="1"/>
        <end position="27"/>
    </location>
</feature>
<keyword evidence="3" id="KW-1185">Reference proteome</keyword>
<organism evidence="2 3">
    <name type="scientific">Gossypium trilobum</name>
    <dbReference type="NCBI Taxonomy" id="34281"/>
    <lineage>
        <taxon>Eukaryota</taxon>
        <taxon>Viridiplantae</taxon>
        <taxon>Streptophyta</taxon>
        <taxon>Embryophyta</taxon>
        <taxon>Tracheophyta</taxon>
        <taxon>Spermatophyta</taxon>
        <taxon>Magnoliopsida</taxon>
        <taxon>eudicotyledons</taxon>
        <taxon>Gunneridae</taxon>
        <taxon>Pentapetalae</taxon>
        <taxon>rosids</taxon>
        <taxon>malvids</taxon>
        <taxon>Malvales</taxon>
        <taxon>Malvaceae</taxon>
        <taxon>Malvoideae</taxon>
        <taxon>Gossypium</taxon>
    </lineage>
</organism>
<evidence type="ECO:0000313" key="3">
    <source>
        <dbReference type="Proteomes" id="UP000593568"/>
    </source>
</evidence>
<protein>
    <submittedName>
        <fullName evidence="2">Uncharacterized protein</fullName>
    </submittedName>
</protein>
<proteinExistence type="predicted"/>
<name>A0A7J9DC37_9ROSI</name>
<dbReference type="EMBL" id="JABEZW010000001">
    <property type="protein sequence ID" value="MBA0758289.1"/>
    <property type="molecule type" value="Genomic_DNA"/>
</dbReference>